<dbReference type="EMBL" id="FPBD01000001">
    <property type="protein sequence ID" value="SFT47850.1"/>
    <property type="molecule type" value="Genomic_DNA"/>
</dbReference>
<proteinExistence type="predicted"/>
<accession>A0A1I6YBR6</accession>
<evidence type="ECO:0000313" key="2">
    <source>
        <dbReference type="EMBL" id="SFT47850.1"/>
    </source>
</evidence>
<evidence type="ECO:0000259" key="1">
    <source>
        <dbReference type="Pfam" id="PF00534"/>
    </source>
</evidence>
<dbReference type="GO" id="GO:0016757">
    <property type="term" value="F:glycosyltransferase activity"/>
    <property type="evidence" value="ECO:0007669"/>
    <property type="project" value="InterPro"/>
</dbReference>
<sequence>MESGRIAVVVKGYPRLSETFIAQEIYGLQERGVEQLIVALRHPYDPYVHDVHKKITAGVLYLTEYLKDDPPRVKRALDWAKRQPTYAAARACFENDLKHKRNAERFRRWGQACVMAHELPADVIWIHTHYLHSPCTVARYAAMLSGRKWSFSAHAKDIWTTERWELETKLADADWGVTCTKANLAYLQSLCAEPDKISLVYHGLDFCGFPEAPRPATLRDGTGKDSVQIISVGRLVDKKGYDTLLRAFSELSKELNWHFTHIGGGELSQSLEDLGKHLGLEDRISWLGPQPRARVLDEMQQADIFALACRVSKSGDRDGLPNVVMEAQAMSLPCISTEVSALPEIIENGETGVLCPPEDVSSLSEALHSLITQPAERDRLGSNAFRSVHERFSASPGLDFLEEQFSRSLEPCS</sequence>
<protein>
    <submittedName>
        <fullName evidence="2">Glycosyltransferase involved in cell wall bisynthesis</fullName>
    </submittedName>
</protein>
<dbReference type="Proteomes" id="UP000183371">
    <property type="component" value="Unassembled WGS sequence"/>
</dbReference>
<gene>
    <name evidence="2" type="ORF">SAMN05444141_101762</name>
</gene>
<feature type="domain" description="Glycosyl transferase family 1" evidence="1">
    <location>
        <begin position="224"/>
        <end position="385"/>
    </location>
</feature>
<dbReference type="SUPFAM" id="SSF53756">
    <property type="entry name" value="UDP-Glycosyltransferase/glycogen phosphorylase"/>
    <property type="match status" value="1"/>
</dbReference>
<dbReference type="AlphaFoldDB" id="A0A1I6YBR6"/>
<dbReference type="CDD" id="cd03801">
    <property type="entry name" value="GT4_PimA-like"/>
    <property type="match status" value="1"/>
</dbReference>
<dbReference type="PANTHER" id="PTHR12526">
    <property type="entry name" value="GLYCOSYLTRANSFERASE"/>
    <property type="match status" value="1"/>
</dbReference>
<evidence type="ECO:0000313" key="3">
    <source>
        <dbReference type="Proteomes" id="UP000183371"/>
    </source>
</evidence>
<reference evidence="3" key="1">
    <citation type="submission" date="2016-10" db="EMBL/GenBank/DDBJ databases">
        <authorList>
            <person name="Varghese N."/>
            <person name="Submissions S."/>
        </authorList>
    </citation>
    <scope>NUCLEOTIDE SEQUENCE [LARGE SCALE GENOMIC DNA]</scope>
    <source>
        <strain evidence="3">DSM 17465</strain>
    </source>
</reference>
<keyword evidence="2" id="KW-0808">Transferase</keyword>
<dbReference type="Pfam" id="PF00534">
    <property type="entry name" value="Glycos_transf_1"/>
    <property type="match status" value="1"/>
</dbReference>
<keyword evidence="3" id="KW-1185">Reference proteome</keyword>
<dbReference type="Gene3D" id="3.40.50.2000">
    <property type="entry name" value="Glycogen Phosphorylase B"/>
    <property type="match status" value="2"/>
</dbReference>
<organism evidence="2 3">
    <name type="scientific">Pseudovibrio denitrificans</name>
    <dbReference type="NCBI Taxonomy" id="258256"/>
    <lineage>
        <taxon>Bacteria</taxon>
        <taxon>Pseudomonadati</taxon>
        <taxon>Pseudomonadota</taxon>
        <taxon>Alphaproteobacteria</taxon>
        <taxon>Hyphomicrobiales</taxon>
        <taxon>Stappiaceae</taxon>
        <taxon>Pseudovibrio</taxon>
    </lineage>
</organism>
<dbReference type="RefSeq" id="WP_054784723.1">
    <property type="nucleotide sequence ID" value="NZ_FPBD01000001.1"/>
</dbReference>
<name>A0A1I6YBR6_9HYPH</name>
<dbReference type="InterPro" id="IPR001296">
    <property type="entry name" value="Glyco_trans_1"/>
</dbReference>